<dbReference type="Proteomes" id="UP001215712">
    <property type="component" value="Unassembled WGS sequence"/>
</dbReference>
<sequence length="157" mass="17598">MPDLVIGDEQSYSMGMHSHSHSNQPTRRPYHPSELSRPTHTHPSLQSIINSTHSTPRPQIQTLPAARPSIYSSVHPPVTTTTTSASHVSTHVSTHVPTHHDDVDAPGEVVHHNDEWNRLDTFQTRLEGLQYTLDRTMSKWDAPDSNQEMSHHEGLGL</sequence>
<name>A0AAD6HJP9_9EURO</name>
<feature type="compositionally biased region" description="Polar residues" evidence="1">
    <location>
        <begin position="36"/>
        <end position="62"/>
    </location>
</feature>
<keyword evidence="3" id="KW-1185">Reference proteome</keyword>
<comment type="caution">
    <text evidence="2">The sequence shown here is derived from an EMBL/GenBank/DDBJ whole genome shotgun (WGS) entry which is preliminary data.</text>
</comment>
<evidence type="ECO:0000256" key="1">
    <source>
        <dbReference type="SAM" id="MobiDB-lite"/>
    </source>
</evidence>
<gene>
    <name evidence="2" type="ORF">N7493_006775</name>
</gene>
<reference evidence="2" key="1">
    <citation type="journal article" date="2023" name="IMA Fungus">
        <title>Comparative genomic study of the Penicillium genus elucidates a diverse pangenome and 15 lateral gene transfer events.</title>
        <authorList>
            <person name="Petersen C."/>
            <person name="Sorensen T."/>
            <person name="Nielsen M.R."/>
            <person name="Sondergaard T.E."/>
            <person name="Sorensen J.L."/>
            <person name="Fitzpatrick D.A."/>
            <person name="Frisvad J.C."/>
            <person name="Nielsen K.L."/>
        </authorList>
    </citation>
    <scope>NUCLEOTIDE SEQUENCE</scope>
    <source>
        <strain evidence="2">IBT 17514</strain>
    </source>
</reference>
<feature type="compositionally biased region" description="Low complexity" evidence="1">
    <location>
        <begin position="72"/>
        <end position="83"/>
    </location>
</feature>
<protein>
    <submittedName>
        <fullName evidence="2">Uncharacterized protein</fullName>
    </submittedName>
</protein>
<proteinExistence type="predicted"/>
<dbReference type="AlphaFoldDB" id="A0AAD6HJP9"/>
<dbReference type="EMBL" id="JAQJAN010000009">
    <property type="protein sequence ID" value="KAJ5719897.1"/>
    <property type="molecule type" value="Genomic_DNA"/>
</dbReference>
<organism evidence="2 3">
    <name type="scientific">Penicillium malachiteum</name>
    <dbReference type="NCBI Taxonomy" id="1324776"/>
    <lineage>
        <taxon>Eukaryota</taxon>
        <taxon>Fungi</taxon>
        <taxon>Dikarya</taxon>
        <taxon>Ascomycota</taxon>
        <taxon>Pezizomycotina</taxon>
        <taxon>Eurotiomycetes</taxon>
        <taxon>Eurotiomycetidae</taxon>
        <taxon>Eurotiales</taxon>
        <taxon>Aspergillaceae</taxon>
        <taxon>Penicillium</taxon>
    </lineage>
</organism>
<feature type="region of interest" description="Disordered" evidence="1">
    <location>
        <begin position="13"/>
        <end position="83"/>
    </location>
</feature>
<accession>A0AAD6HJP9</accession>
<evidence type="ECO:0000313" key="3">
    <source>
        <dbReference type="Proteomes" id="UP001215712"/>
    </source>
</evidence>
<reference evidence="2" key="2">
    <citation type="submission" date="2023-01" db="EMBL/GenBank/DDBJ databases">
        <authorList>
            <person name="Petersen C."/>
        </authorList>
    </citation>
    <scope>NUCLEOTIDE SEQUENCE</scope>
    <source>
        <strain evidence="2">IBT 17514</strain>
    </source>
</reference>
<evidence type="ECO:0000313" key="2">
    <source>
        <dbReference type="EMBL" id="KAJ5719897.1"/>
    </source>
</evidence>